<dbReference type="EMBL" id="CP070496">
    <property type="protein sequence ID" value="QSB04167.1"/>
    <property type="molecule type" value="Genomic_DNA"/>
</dbReference>
<dbReference type="AlphaFoldDB" id="A0A895XGY4"/>
<reference evidence="1" key="1">
    <citation type="submission" date="2021-02" db="EMBL/GenBank/DDBJ databases">
        <title>Natronoglycomyces albus gen. nov., sp. nov, a haloalkaliphilic actinobacterium from a soda solonchak soil.</title>
        <authorList>
            <person name="Sorokin D.Y."/>
            <person name="Khijniak T.V."/>
            <person name="Zakharycheva A.P."/>
            <person name="Boueva O.V."/>
            <person name="Ariskina E.V."/>
            <person name="Hahnke R.L."/>
            <person name="Bunk B."/>
            <person name="Sproer C."/>
            <person name="Schumann P."/>
            <person name="Evtushenko L.I."/>
            <person name="Kublanov I.V."/>
        </authorList>
    </citation>
    <scope>NUCLEOTIDE SEQUENCE</scope>
    <source>
        <strain evidence="1">DSM 106290</strain>
    </source>
</reference>
<proteinExistence type="predicted"/>
<name>A0A895XGY4_9ACTN</name>
<gene>
    <name evidence="1" type="ORF">JQS30_10115</name>
</gene>
<evidence type="ECO:0000313" key="1">
    <source>
        <dbReference type="EMBL" id="QSB04167.1"/>
    </source>
</evidence>
<protein>
    <submittedName>
        <fullName evidence="1">Uncharacterized protein</fullName>
    </submittedName>
</protein>
<dbReference type="RefSeq" id="WP_213170167.1">
    <property type="nucleotide sequence ID" value="NZ_CP070496.1"/>
</dbReference>
<dbReference type="KEGG" id="nav:JQS30_10115"/>
<accession>A0A895XGY4</accession>
<dbReference type="Proteomes" id="UP000662939">
    <property type="component" value="Chromosome"/>
</dbReference>
<organism evidence="1 2">
    <name type="scientific">Natronoglycomyces albus</name>
    <dbReference type="NCBI Taxonomy" id="2811108"/>
    <lineage>
        <taxon>Bacteria</taxon>
        <taxon>Bacillati</taxon>
        <taxon>Actinomycetota</taxon>
        <taxon>Actinomycetes</taxon>
        <taxon>Glycomycetales</taxon>
        <taxon>Glycomycetaceae</taxon>
        <taxon>Natronoglycomyces</taxon>
    </lineage>
</organism>
<keyword evidence="2" id="KW-1185">Reference proteome</keyword>
<evidence type="ECO:0000313" key="2">
    <source>
        <dbReference type="Proteomes" id="UP000662939"/>
    </source>
</evidence>
<sequence>MQMIVCLLKGAFQDLEPDCIKRSVLSAQSPQDLVEHVYVRVSERVEVVVYTGVEGHQEAQVRIEQLIRRAVAPLDDYTCWALEM</sequence>